<comment type="caution">
    <text evidence="1">The sequence shown here is derived from an EMBL/GenBank/DDBJ whole genome shotgun (WGS) entry which is preliminary data.</text>
</comment>
<dbReference type="AlphaFoldDB" id="A0A5B7GJV6"/>
<dbReference type="PANTHER" id="PTHR47018">
    <property type="entry name" value="CXC DOMAIN-CONTAINING PROTEIN-RELATED"/>
    <property type="match status" value="1"/>
</dbReference>
<gene>
    <name evidence="1" type="ORF">E2C01_051630</name>
</gene>
<reference evidence="1 2" key="1">
    <citation type="submission" date="2019-05" db="EMBL/GenBank/DDBJ databases">
        <title>Another draft genome of Portunus trituberculatus and its Hox gene families provides insights of decapod evolution.</title>
        <authorList>
            <person name="Jeong J.-H."/>
            <person name="Song I."/>
            <person name="Kim S."/>
            <person name="Choi T."/>
            <person name="Kim D."/>
            <person name="Ryu S."/>
            <person name="Kim W."/>
        </authorList>
    </citation>
    <scope>NUCLEOTIDE SEQUENCE [LARGE SCALE GENOMIC DNA]</scope>
    <source>
        <tissue evidence="1">Muscle</tissue>
    </source>
</reference>
<dbReference type="EMBL" id="VSRR010014957">
    <property type="protein sequence ID" value="MPC57645.1"/>
    <property type="molecule type" value="Genomic_DNA"/>
</dbReference>
<name>A0A5B7GJV6_PORTR</name>
<keyword evidence="2" id="KW-1185">Reference proteome</keyword>
<sequence>MSFCALGADEALEHENRAIKVLGGLVNITQKKPALTRFYLTSPELSRLTAEAKSMFAITEYERTNHHDLTVSKAKQQQQDFAHLYTSLTKYTNPVTYDGNELINIHTKYVFIKVIERDT</sequence>
<dbReference type="PANTHER" id="PTHR47018:SF3">
    <property type="entry name" value="MYCBP-ASSOCIATED PROTEIN"/>
    <property type="match status" value="1"/>
</dbReference>
<proteinExistence type="predicted"/>
<protein>
    <submittedName>
        <fullName evidence="1">Uncharacterized protein</fullName>
    </submittedName>
</protein>
<dbReference type="Proteomes" id="UP000324222">
    <property type="component" value="Unassembled WGS sequence"/>
</dbReference>
<evidence type="ECO:0000313" key="1">
    <source>
        <dbReference type="EMBL" id="MPC57645.1"/>
    </source>
</evidence>
<evidence type="ECO:0000313" key="2">
    <source>
        <dbReference type="Proteomes" id="UP000324222"/>
    </source>
</evidence>
<organism evidence="1 2">
    <name type="scientific">Portunus trituberculatus</name>
    <name type="common">Swimming crab</name>
    <name type="synonym">Neptunus trituberculatus</name>
    <dbReference type="NCBI Taxonomy" id="210409"/>
    <lineage>
        <taxon>Eukaryota</taxon>
        <taxon>Metazoa</taxon>
        <taxon>Ecdysozoa</taxon>
        <taxon>Arthropoda</taxon>
        <taxon>Crustacea</taxon>
        <taxon>Multicrustacea</taxon>
        <taxon>Malacostraca</taxon>
        <taxon>Eumalacostraca</taxon>
        <taxon>Eucarida</taxon>
        <taxon>Decapoda</taxon>
        <taxon>Pleocyemata</taxon>
        <taxon>Brachyura</taxon>
        <taxon>Eubrachyura</taxon>
        <taxon>Portunoidea</taxon>
        <taxon>Portunidae</taxon>
        <taxon>Portuninae</taxon>
        <taxon>Portunus</taxon>
    </lineage>
</organism>
<accession>A0A5B7GJV6</accession>